<proteinExistence type="predicted"/>
<comment type="caution">
    <text evidence="2">The sequence shown here is derived from an EMBL/GenBank/DDBJ whole genome shotgun (WGS) entry which is preliminary data.</text>
</comment>
<reference evidence="2 3" key="1">
    <citation type="submission" date="2019-02" db="EMBL/GenBank/DDBJ databases">
        <title>Genome sequencing of the rare red list fungi Dentipellis fragilis.</title>
        <authorList>
            <person name="Buettner E."/>
            <person name="Kellner H."/>
        </authorList>
    </citation>
    <scope>NUCLEOTIDE SEQUENCE [LARGE SCALE GENOMIC DNA]</scope>
    <source>
        <strain evidence="2 3">DSM 105465</strain>
    </source>
</reference>
<dbReference type="STRING" id="205917.A0A4Y9XKB3"/>
<feature type="region of interest" description="Disordered" evidence="1">
    <location>
        <begin position="165"/>
        <end position="194"/>
    </location>
</feature>
<gene>
    <name evidence="2" type="ORF">EVG20_g11532</name>
</gene>
<dbReference type="Pfam" id="PF11927">
    <property type="entry name" value="HODM_asu-like"/>
    <property type="match status" value="2"/>
</dbReference>
<sequence length="335" mass="36923">EFLSRRYPQVYSVERADAEKGAVGWGGLGRIKRITVLPVWETYDLEKEDPMRVSALLIQDDLAIMIEGKDGQYYLQAGAIVVPGFWRVADKIGMPLDEIHFTGEVPSYKEKLQLSLNRFFRRLPLDGPVAGEVPPEGYPSLRDPDEIAWSTTMYGREEDYAHAPSSYALSRSSPASEPAAVSPVTPSPTPPSITIETAATTEATPPRKPRSMPPVTPATLRLRTEHQTLRRLPRTGTVVFTIRTYSTPVEQMAGEAGVPGRLAGAVRGMSEESGRRRRQDAYEGLLLEFLDACHRAQIERGLQASDASKVRMLQTSNFLEAHSAVPPAGLAHTEV</sequence>
<accession>A0A4Y9XKB3</accession>
<dbReference type="EMBL" id="SEOQ01001841">
    <property type="protein sequence ID" value="TFY50416.1"/>
    <property type="molecule type" value="Genomic_DNA"/>
</dbReference>
<dbReference type="Proteomes" id="UP000298327">
    <property type="component" value="Unassembled WGS sequence"/>
</dbReference>
<dbReference type="OrthoDB" id="497541at2759"/>
<feature type="non-terminal residue" evidence="2">
    <location>
        <position position="1"/>
    </location>
</feature>
<evidence type="ECO:0000256" key="1">
    <source>
        <dbReference type="SAM" id="MobiDB-lite"/>
    </source>
</evidence>
<name>A0A4Y9XKB3_9AGAM</name>
<evidence type="ECO:0000313" key="2">
    <source>
        <dbReference type="EMBL" id="TFY50416.1"/>
    </source>
</evidence>
<keyword evidence="3" id="KW-1185">Reference proteome</keyword>
<organism evidence="2 3">
    <name type="scientific">Dentipellis fragilis</name>
    <dbReference type="NCBI Taxonomy" id="205917"/>
    <lineage>
        <taxon>Eukaryota</taxon>
        <taxon>Fungi</taxon>
        <taxon>Dikarya</taxon>
        <taxon>Basidiomycota</taxon>
        <taxon>Agaricomycotina</taxon>
        <taxon>Agaricomycetes</taxon>
        <taxon>Russulales</taxon>
        <taxon>Hericiaceae</taxon>
        <taxon>Dentipellis</taxon>
    </lineage>
</organism>
<dbReference type="InterPro" id="IPR021848">
    <property type="entry name" value="HODM_asu-like"/>
</dbReference>
<protein>
    <submittedName>
        <fullName evidence="2">Uncharacterized protein</fullName>
    </submittedName>
</protein>
<dbReference type="AlphaFoldDB" id="A0A4Y9XKB3"/>
<evidence type="ECO:0000313" key="3">
    <source>
        <dbReference type="Proteomes" id="UP000298327"/>
    </source>
</evidence>
<feature type="compositionally biased region" description="Low complexity" evidence="1">
    <location>
        <begin position="165"/>
        <end position="184"/>
    </location>
</feature>